<dbReference type="GO" id="GO:0046872">
    <property type="term" value="F:metal ion binding"/>
    <property type="evidence" value="ECO:0007669"/>
    <property type="project" value="UniProtKB-KW"/>
</dbReference>
<dbReference type="GO" id="GO:0005524">
    <property type="term" value="F:ATP binding"/>
    <property type="evidence" value="ECO:0007669"/>
    <property type="project" value="UniProtKB-UniRule"/>
</dbReference>
<comment type="pathway">
    <text evidence="8">Cofactor biosynthesis; NAD(+) biosynthesis; NAD(+) from deamido-NAD(+) (ammonia route): step 1/1.</text>
</comment>
<evidence type="ECO:0000256" key="9">
    <source>
        <dbReference type="RuleBase" id="RU003811"/>
    </source>
</evidence>
<keyword evidence="7 8" id="KW-0520">NAD</keyword>
<evidence type="ECO:0000313" key="12">
    <source>
        <dbReference type="EMBL" id="MCQ1539388.1"/>
    </source>
</evidence>
<dbReference type="GO" id="GO:0008795">
    <property type="term" value="F:NAD+ synthase activity"/>
    <property type="evidence" value="ECO:0007669"/>
    <property type="project" value="UniProtKB-UniRule"/>
</dbReference>
<feature type="binding site" evidence="8">
    <location>
        <position position="139"/>
    </location>
    <ligand>
        <name>Mg(2+)</name>
        <dbReference type="ChEBI" id="CHEBI:18420"/>
    </ligand>
</feature>
<sequence length="252" mass="27751">MQCDIGCQKTRIENLIRQGIWSAGAEGIVIGLSGGIDSAVVAALATASVGSERVSAFFLPSKTTPVADEADVRILCEMLELQLQIIPIDDVIEAYRRMDGFVEKPHLTGNLMARTRMAILYYQANLRNRLVIGTSNRTEYLIGYCTKWGDNAADIQPILHLLKKEVYLLGEEMGIPAAIIKKEPSAGLWQGQSDEKEIGISYADLDSTLMFLEENNWKAENEMQEKVLSLARKSVHKRLPALSLAGSCPISP</sequence>
<evidence type="ECO:0000256" key="4">
    <source>
        <dbReference type="ARBA" id="ARBA00022741"/>
    </source>
</evidence>
<gene>
    <name evidence="8" type="primary">nadE</name>
    <name evidence="12" type="ORF">FTO68_10400</name>
</gene>
<dbReference type="RefSeq" id="WP_255333356.1">
    <property type="nucleotide sequence ID" value="NZ_VOTZ01000027.1"/>
</dbReference>
<dbReference type="GO" id="GO:0009435">
    <property type="term" value="P:NAD+ biosynthetic process"/>
    <property type="evidence" value="ECO:0007669"/>
    <property type="project" value="UniProtKB-UniRule"/>
</dbReference>
<organism evidence="12 13">
    <name type="scientific">Methanocalculus taiwanensis</name>
    <dbReference type="NCBI Taxonomy" id="106207"/>
    <lineage>
        <taxon>Archaea</taxon>
        <taxon>Methanobacteriati</taxon>
        <taxon>Methanobacteriota</taxon>
        <taxon>Stenosarchaea group</taxon>
        <taxon>Methanomicrobia</taxon>
        <taxon>Methanomicrobiales</taxon>
        <taxon>Methanocalculaceae</taxon>
        <taxon>Methanocalculus</taxon>
    </lineage>
</organism>
<feature type="binding site" description="in other chain" evidence="8">
    <location>
        <position position="147"/>
    </location>
    <ligand>
        <name>deamido-NAD(+)</name>
        <dbReference type="ChEBI" id="CHEBI:58437"/>
        <note>ligand shared between two neighboring subunits</note>
    </ligand>
</feature>
<dbReference type="PANTHER" id="PTHR23090:SF9">
    <property type="entry name" value="GLUTAMINE-DEPENDENT NAD(+) SYNTHETASE"/>
    <property type="match status" value="1"/>
</dbReference>
<dbReference type="InterPro" id="IPR014729">
    <property type="entry name" value="Rossmann-like_a/b/a_fold"/>
</dbReference>
<keyword evidence="2 8" id="KW-0436">Ligase</keyword>
<feature type="binding site" evidence="8">
    <location>
        <position position="185"/>
    </location>
    <ligand>
        <name>ATP</name>
        <dbReference type="ChEBI" id="CHEBI:30616"/>
    </ligand>
</feature>
<feature type="binding site" evidence="8">
    <location>
        <position position="37"/>
    </location>
    <ligand>
        <name>Mg(2+)</name>
        <dbReference type="ChEBI" id="CHEBI:18420"/>
    </ligand>
</feature>
<evidence type="ECO:0000313" key="13">
    <source>
        <dbReference type="Proteomes" id="UP001524383"/>
    </source>
</evidence>
<keyword evidence="6 8" id="KW-0460">Magnesium</keyword>
<keyword evidence="13" id="KW-1185">Reference proteome</keyword>
<evidence type="ECO:0000256" key="5">
    <source>
        <dbReference type="ARBA" id="ARBA00022840"/>
    </source>
</evidence>
<name>A0ABD4TNP8_9EURY</name>
<dbReference type="InterPro" id="IPR022926">
    <property type="entry name" value="NH(3)-dep_NAD(+)_synth"/>
</dbReference>
<feature type="binding site" description="in other chain" evidence="8">
    <location>
        <begin position="236"/>
        <end position="237"/>
    </location>
    <ligand>
        <name>deamido-NAD(+)</name>
        <dbReference type="ChEBI" id="CHEBI:58437"/>
        <note>ligand shared between two neighboring subunits</note>
    </ligand>
</feature>
<dbReference type="NCBIfam" id="NF010587">
    <property type="entry name" value="PRK13980.1"/>
    <property type="match status" value="1"/>
</dbReference>
<proteinExistence type="inferred from homology"/>
<feature type="binding site" evidence="8">
    <location>
        <position position="134"/>
    </location>
    <ligand>
        <name>ATP</name>
        <dbReference type="ChEBI" id="CHEBI:30616"/>
    </ligand>
</feature>
<dbReference type="EMBL" id="VOTZ01000027">
    <property type="protein sequence ID" value="MCQ1539388.1"/>
    <property type="molecule type" value="Genomic_DNA"/>
</dbReference>
<comment type="subunit">
    <text evidence="8">Homodimer.</text>
</comment>
<dbReference type="Proteomes" id="UP001524383">
    <property type="component" value="Unassembled WGS sequence"/>
</dbReference>
<evidence type="ECO:0000256" key="7">
    <source>
        <dbReference type="ARBA" id="ARBA00023027"/>
    </source>
</evidence>
<comment type="caution">
    <text evidence="12">The sequence shown here is derived from an EMBL/GenBank/DDBJ whole genome shotgun (WGS) entry which is preliminary data.</text>
</comment>
<keyword evidence="5 8" id="KW-0067">ATP-binding</keyword>
<evidence type="ECO:0000256" key="10">
    <source>
        <dbReference type="RuleBase" id="RU003812"/>
    </source>
</evidence>
<dbReference type="Pfam" id="PF02540">
    <property type="entry name" value="NAD_synthase"/>
    <property type="match status" value="1"/>
</dbReference>
<feature type="binding site" evidence="8">
    <location>
        <position position="163"/>
    </location>
    <ligand>
        <name>ATP</name>
        <dbReference type="ChEBI" id="CHEBI:30616"/>
    </ligand>
</feature>
<evidence type="ECO:0000256" key="8">
    <source>
        <dbReference type="HAMAP-Rule" id="MF_00193"/>
    </source>
</evidence>
<keyword evidence="3 8" id="KW-0479">Metal-binding</keyword>
<feature type="domain" description="NAD/GMP synthase" evidence="11">
    <location>
        <begin position="11"/>
        <end position="239"/>
    </location>
</feature>
<dbReference type="InterPro" id="IPR022310">
    <property type="entry name" value="NAD/GMP_synthase"/>
</dbReference>
<evidence type="ECO:0000259" key="11">
    <source>
        <dbReference type="Pfam" id="PF02540"/>
    </source>
</evidence>
<dbReference type="InterPro" id="IPR003694">
    <property type="entry name" value="NAD_synthase"/>
</dbReference>
<comment type="similarity">
    <text evidence="1 8 9">Belongs to the NAD synthetase family.</text>
</comment>
<comment type="function">
    <text evidence="8">Catalyzes the ATP-dependent amidation of deamido-NAD to form NAD. Uses ammonia as a nitrogen source.</text>
</comment>
<evidence type="ECO:0000256" key="6">
    <source>
        <dbReference type="ARBA" id="ARBA00022842"/>
    </source>
</evidence>
<evidence type="ECO:0000256" key="2">
    <source>
        <dbReference type="ARBA" id="ARBA00022598"/>
    </source>
</evidence>
<protein>
    <recommendedName>
        <fullName evidence="8 10">NH(3)-dependent NAD(+) synthetase</fullName>
        <ecNumber evidence="8 10">6.3.1.5</ecNumber>
    </recommendedName>
</protein>
<accession>A0ABD4TNP8</accession>
<dbReference type="HAMAP" id="MF_00193">
    <property type="entry name" value="NadE_ammonia_dep"/>
    <property type="match status" value="1"/>
</dbReference>
<dbReference type="SUPFAM" id="SSF52402">
    <property type="entry name" value="Adenine nucleotide alpha hydrolases-like"/>
    <property type="match status" value="1"/>
</dbReference>
<evidence type="ECO:0000256" key="3">
    <source>
        <dbReference type="ARBA" id="ARBA00022723"/>
    </source>
</evidence>
<feature type="binding site" evidence="8">
    <location>
        <position position="154"/>
    </location>
    <ligand>
        <name>deamido-NAD(+)</name>
        <dbReference type="ChEBI" id="CHEBI:58437"/>
        <note>ligand shared between two neighboring subunits</note>
    </ligand>
</feature>
<feature type="binding site" evidence="8">
    <location>
        <begin position="31"/>
        <end position="38"/>
    </location>
    <ligand>
        <name>ATP</name>
        <dbReference type="ChEBI" id="CHEBI:30616"/>
    </ligand>
</feature>
<dbReference type="AlphaFoldDB" id="A0ABD4TNP8"/>
<dbReference type="EC" id="6.3.1.5" evidence="8 10"/>
<keyword evidence="4 8" id="KW-0547">Nucleotide-binding</keyword>
<evidence type="ECO:0000256" key="1">
    <source>
        <dbReference type="ARBA" id="ARBA00005859"/>
    </source>
</evidence>
<comment type="catalytic activity">
    <reaction evidence="8 10">
        <text>deamido-NAD(+) + NH4(+) + ATP = AMP + diphosphate + NAD(+) + H(+)</text>
        <dbReference type="Rhea" id="RHEA:21188"/>
        <dbReference type="ChEBI" id="CHEBI:15378"/>
        <dbReference type="ChEBI" id="CHEBI:28938"/>
        <dbReference type="ChEBI" id="CHEBI:30616"/>
        <dbReference type="ChEBI" id="CHEBI:33019"/>
        <dbReference type="ChEBI" id="CHEBI:57540"/>
        <dbReference type="ChEBI" id="CHEBI:58437"/>
        <dbReference type="ChEBI" id="CHEBI:456215"/>
        <dbReference type="EC" id="6.3.1.5"/>
    </reaction>
</comment>
<reference evidence="12 13" key="1">
    <citation type="submission" date="2019-08" db="EMBL/GenBank/DDBJ databases">
        <authorList>
            <person name="Chen S.-C."/>
            <person name="Lai M.-C."/>
            <person name="You Y.-T."/>
        </authorList>
    </citation>
    <scope>NUCLEOTIDE SEQUENCE [LARGE SCALE GENOMIC DNA]</scope>
    <source>
        <strain evidence="12 13">P2F9704a</strain>
    </source>
</reference>
<dbReference type="Gene3D" id="3.40.50.620">
    <property type="entry name" value="HUPs"/>
    <property type="match status" value="1"/>
</dbReference>
<dbReference type="CDD" id="cd00553">
    <property type="entry name" value="NAD_synthase"/>
    <property type="match status" value="1"/>
</dbReference>
<feature type="binding site" description="in other chain" evidence="8">
    <location>
        <position position="114"/>
    </location>
    <ligand>
        <name>deamido-NAD(+)</name>
        <dbReference type="ChEBI" id="CHEBI:58437"/>
        <note>ligand shared between two neighboring subunits</note>
    </ligand>
</feature>
<dbReference type="PANTHER" id="PTHR23090">
    <property type="entry name" value="NH 3 /GLUTAMINE-DEPENDENT NAD + SYNTHETASE"/>
    <property type="match status" value="1"/>
</dbReference>
<dbReference type="NCBIfam" id="TIGR00552">
    <property type="entry name" value="nadE"/>
    <property type="match status" value="1"/>
</dbReference>